<dbReference type="Gene3D" id="3.40.50.10140">
    <property type="entry name" value="Toll/interleukin-1 receptor homology (TIR) domain"/>
    <property type="match status" value="1"/>
</dbReference>
<dbReference type="InterPro" id="IPR035897">
    <property type="entry name" value="Toll_tir_struct_dom_sf"/>
</dbReference>
<keyword evidence="2" id="KW-0675">Receptor</keyword>
<dbReference type="SUPFAM" id="SSF52200">
    <property type="entry name" value="Toll/Interleukin receptor TIR domain"/>
    <property type="match status" value="1"/>
</dbReference>
<accession>A0A6C1B6G3</accession>
<dbReference type="EMBL" id="CP048836">
    <property type="protein sequence ID" value="QID19291.1"/>
    <property type="molecule type" value="Genomic_DNA"/>
</dbReference>
<protein>
    <submittedName>
        <fullName evidence="2">Toll/interleukin-1 receptor domain-containing protein</fullName>
    </submittedName>
</protein>
<dbReference type="Proteomes" id="UP000501991">
    <property type="component" value="Chromosome"/>
</dbReference>
<dbReference type="GO" id="GO:0007165">
    <property type="term" value="P:signal transduction"/>
    <property type="evidence" value="ECO:0007669"/>
    <property type="project" value="InterPro"/>
</dbReference>
<reference evidence="2 3" key="1">
    <citation type="submission" date="2020-02" db="EMBL/GenBank/DDBJ databases">
        <title>Nitrogenibacter mangrovi gen. nov., sp. nov. isolated from mangrove sediment, a denitrifying betaproteobacterium.</title>
        <authorList>
            <person name="Liao H."/>
            <person name="Tian Y."/>
        </authorList>
    </citation>
    <scope>NUCLEOTIDE SEQUENCE [LARGE SCALE GENOMIC DNA]</scope>
    <source>
        <strain evidence="2 3">M9-3-2</strain>
    </source>
</reference>
<proteinExistence type="predicted"/>
<evidence type="ECO:0000313" key="2">
    <source>
        <dbReference type="EMBL" id="QID19291.1"/>
    </source>
</evidence>
<keyword evidence="3" id="KW-1185">Reference proteome</keyword>
<dbReference type="RefSeq" id="WP_173767747.1">
    <property type="nucleotide sequence ID" value="NZ_CP048836.1"/>
</dbReference>
<dbReference type="InterPro" id="IPR000157">
    <property type="entry name" value="TIR_dom"/>
</dbReference>
<evidence type="ECO:0000259" key="1">
    <source>
        <dbReference type="Pfam" id="PF13676"/>
    </source>
</evidence>
<dbReference type="Pfam" id="PF13676">
    <property type="entry name" value="TIR_2"/>
    <property type="match status" value="1"/>
</dbReference>
<dbReference type="KEGG" id="azq:G3580_17715"/>
<feature type="domain" description="TIR" evidence="1">
    <location>
        <begin position="5"/>
        <end position="141"/>
    </location>
</feature>
<dbReference type="AlphaFoldDB" id="A0A6C1B6G3"/>
<evidence type="ECO:0000313" key="3">
    <source>
        <dbReference type="Proteomes" id="UP000501991"/>
    </source>
</evidence>
<gene>
    <name evidence="2" type="ORF">G3580_17715</name>
</gene>
<organism evidence="2 3">
    <name type="scientific">Nitrogeniibacter mangrovi</name>
    <dbReference type="NCBI Taxonomy" id="2016596"/>
    <lineage>
        <taxon>Bacteria</taxon>
        <taxon>Pseudomonadati</taxon>
        <taxon>Pseudomonadota</taxon>
        <taxon>Betaproteobacteria</taxon>
        <taxon>Rhodocyclales</taxon>
        <taxon>Zoogloeaceae</taxon>
        <taxon>Nitrogeniibacter</taxon>
    </lineage>
</organism>
<name>A0A6C1B6G3_9RHOO</name>
<sequence>MEQGIFVSYRRQDSQSAAGRLTDRLKDLLPEVSIFRDVETIEPGVDFVEAIERALRSCGVLIAVIGPRWVAAAHDDGSRRLDDPNDYTRLEIATALKRGDVRVIPVLVEGAQMPGTAELPDDLAALARRNAIELSDKRWDFDVSTLVETLRKALGLPEAAPDRPSAPAPAPKGPPRRAWWIGGGIALLAVLGILGEDNGGMAPAPEMSYAPPVQTPARAPVAPSAMTAAPAGRVDLTGLWRDPDGGMHEIVQHGSDLVFRGRTPDGFVTGTGTVSGHQGQTTYMFNGYPLRSTFVVAADGQRMDVTIIDPATNERDATQLFRVR</sequence>